<protein>
    <submittedName>
        <fullName evidence="1">Uncharacterized protein</fullName>
    </submittedName>
</protein>
<gene>
    <name evidence="1" type="ORF">PT974_04307</name>
</gene>
<dbReference type="EMBL" id="JAVFKD010000004">
    <property type="protein sequence ID" value="KAK5995889.1"/>
    <property type="molecule type" value="Genomic_DNA"/>
</dbReference>
<proteinExistence type="predicted"/>
<dbReference type="Proteomes" id="UP001338125">
    <property type="component" value="Unassembled WGS sequence"/>
</dbReference>
<accession>A0ABR0SUS8</accession>
<reference evidence="1 2" key="1">
    <citation type="submission" date="2024-01" db="EMBL/GenBank/DDBJ databases">
        <title>Complete genome of Cladobotryum mycophilum ATHUM6906.</title>
        <authorList>
            <person name="Christinaki A.C."/>
            <person name="Myridakis A.I."/>
            <person name="Kouvelis V.N."/>
        </authorList>
    </citation>
    <scope>NUCLEOTIDE SEQUENCE [LARGE SCALE GENOMIC DNA]</scope>
    <source>
        <strain evidence="1 2">ATHUM6906</strain>
    </source>
</reference>
<evidence type="ECO:0000313" key="1">
    <source>
        <dbReference type="EMBL" id="KAK5995889.1"/>
    </source>
</evidence>
<evidence type="ECO:0000313" key="2">
    <source>
        <dbReference type="Proteomes" id="UP001338125"/>
    </source>
</evidence>
<organism evidence="1 2">
    <name type="scientific">Cladobotryum mycophilum</name>
    <dbReference type="NCBI Taxonomy" id="491253"/>
    <lineage>
        <taxon>Eukaryota</taxon>
        <taxon>Fungi</taxon>
        <taxon>Dikarya</taxon>
        <taxon>Ascomycota</taxon>
        <taxon>Pezizomycotina</taxon>
        <taxon>Sordariomycetes</taxon>
        <taxon>Hypocreomycetidae</taxon>
        <taxon>Hypocreales</taxon>
        <taxon>Hypocreaceae</taxon>
        <taxon>Cladobotryum</taxon>
    </lineage>
</organism>
<sequence>MESRPPRNLFSNLSGGAQRKIQKDFFRIYMTKRVLEKWVEEQIEIQKSIVAASSRADRSPESPTVSPLARRRAMMRLALYQEEMGTLSEKTKDTITLRVNLELERMEREDQERYAAAIERVESLQEDAFADRYGDYLLFLDGINRDTAGIYPKDSVRRRQLEYIEGIPPFKGPIVDEESAFLFLISNPWQTINMAMDTETLFVRLWRNGNRPEKPDTPLNDFVDLMIECSGDCNVPAVRWLIAEYSKRHYSKNESFRGLEAKGHVGRLAERFRRDVDDLQRLPSMFEGVTEEMAENIRRVAMEFCGGFVWDEEAKVFVMRPRDTRDC</sequence>
<keyword evidence="2" id="KW-1185">Reference proteome</keyword>
<name>A0ABR0SUS8_9HYPO</name>
<comment type="caution">
    <text evidence="1">The sequence shown here is derived from an EMBL/GenBank/DDBJ whole genome shotgun (WGS) entry which is preliminary data.</text>
</comment>